<evidence type="ECO:0000313" key="2">
    <source>
        <dbReference type="EMBL" id="WYC67251.1"/>
    </source>
</evidence>
<keyword evidence="3" id="KW-1185">Reference proteome</keyword>
<gene>
    <name evidence="2" type="ORF">VNN45_10205</name>
</gene>
<reference evidence="2 3" key="1">
    <citation type="submission" date="2023-12" db="EMBL/GenBank/DDBJ databases">
        <title>Redefining Piscine Lactococcosis.</title>
        <authorList>
            <person name="Heckman T.I."/>
            <person name="Yazdi Z."/>
            <person name="Older C.E."/>
            <person name="Griffin M.J."/>
            <person name="Waldbieser G.C."/>
            <person name="Chow A.M."/>
            <person name="Medina Silva I."/>
            <person name="Anenson K.M."/>
            <person name="Garcia J.C."/>
            <person name="LaFrentz B.R."/>
            <person name="Slavic D."/>
            <person name="Toohey-Kurth K.L."/>
            <person name="Yant P."/>
            <person name="Fritz H.M."/>
            <person name="Henderson E."/>
            <person name="McDowall R."/>
            <person name="Cai H."/>
            <person name="Adikson M."/>
            <person name="Soto E."/>
        </authorList>
    </citation>
    <scope>NUCLEOTIDE SEQUENCE [LARGE SCALE GENOMIC DNA]</scope>
    <source>
        <strain evidence="2 3">R21-91A</strain>
    </source>
</reference>
<feature type="transmembrane region" description="Helical" evidence="1">
    <location>
        <begin position="7"/>
        <end position="27"/>
    </location>
</feature>
<keyword evidence="1" id="KW-0472">Membrane</keyword>
<sequence>MWNDIKITDIITAIVSIAAVVLSYFAIRQTKKQIELSNKHQLFEKRSQCYLEGKKLLGMYDNGKELLDRILKKESSTPEPFSLMYSKVMVLIDDYFLSKKYFPDNMEIDTEEIYRYISNIKLKAEQLELVFDKEEVEYLHDFMMDYVTLLNRIIPYYRTLKFLDGPRQEIMKKTESSEKFAEEMVLHQDLLNEREELVKLKEQIVRIKESHSKIDKDYLSTLEKKMRL</sequence>
<evidence type="ECO:0000313" key="3">
    <source>
        <dbReference type="Proteomes" id="UP001456368"/>
    </source>
</evidence>
<keyword evidence="1" id="KW-1133">Transmembrane helix</keyword>
<protein>
    <recommendedName>
        <fullName evidence="4">5-bromo-4-chloroindolyl phosphate hydrolase</fullName>
    </recommendedName>
</protein>
<organism evidence="2 3">
    <name type="scientific">Lactococcus petauri</name>
    <dbReference type="NCBI Taxonomy" id="1940789"/>
    <lineage>
        <taxon>Bacteria</taxon>
        <taxon>Bacillati</taxon>
        <taxon>Bacillota</taxon>
        <taxon>Bacilli</taxon>
        <taxon>Lactobacillales</taxon>
        <taxon>Streptococcaceae</taxon>
        <taxon>Lactococcus</taxon>
    </lineage>
</organism>
<evidence type="ECO:0008006" key="4">
    <source>
        <dbReference type="Google" id="ProtNLM"/>
    </source>
</evidence>
<keyword evidence="1" id="KW-0812">Transmembrane</keyword>
<accession>A0ABZ2SEU7</accession>
<proteinExistence type="predicted"/>
<name>A0ABZ2SEU7_9LACT</name>
<evidence type="ECO:0000256" key="1">
    <source>
        <dbReference type="SAM" id="Phobius"/>
    </source>
</evidence>
<dbReference type="Proteomes" id="UP001456368">
    <property type="component" value="Chromosome"/>
</dbReference>
<dbReference type="RefSeq" id="WP_064305298.1">
    <property type="nucleotide sequence ID" value="NZ_CP141697.1"/>
</dbReference>
<dbReference type="EMBL" id="CP141698">
    <property type="protein sequence ID" value="WYC67251.1"/>
    <property type="molecule type" value="Genomic_DNA"/>
</dbReference>